<sequence>MLRSRMKKRYTFKAKVVTGIVSLIIVIAGTTGISYADVDIAGSLRSWYSSKTESAVSSLEQAVQSETDQQKAILKEELQRQLEQSAKDLDAFTEEQKQLHIAAIQQYANTLLQNVEINSKQDRQQILAKLQLITDSAVQAMNALVESYEPPAVTYASPVQTEDSVQNNVYRP</sequence>
<reference evidence="2 3" key="1">
    <citation type="submission" date="2015-01" db="EMBL/GenBank/DDBJ databases">
        <title>Paenibacillus swuensis/DY6/whole genome sequencing.</title>
        <authorList>
            <person name="Kim M.K."/>
            <person name="Srinivasan S."/>
            <person name="Lee J.-J."/>
        </authorList>
    </citation>
    <scope>NUCLEOTIDE SEQUENCE [LARGE SCALE GENOMIC DNA]</scope>
    <source>
        <strain evidence="2 3">DY6</strain>
    </source>
</reference>
<protein>
    <submittedName>
        <fullName evidence="2">Uncharacterized protein</fullName>
    </submittedName>
</protein>
<evidence type="ECO:0000313" key="2">
    <source>
        <dbReference type="EMBL" id="ANE46506.1"/>
    </source>
</evidence>
<name>A0A172THR8_9BACL</name>
<gene>
    <name evidence="2" type="ORF">SY83_09695</name>
</gene>
<dbReference type="AlphaFoldDB" id="A0A172THR8"/>
<keyword evidence="1" id="KW-0175">Coiled coil</keyword>
<organism evidence="2 3">
    <name type="scientific">Paenibacillus swuensis</name>
    <dbReference type="NCBI Taxonomy" id="1178515"/>
    <lineage>
        <taxon>Bacteria</taxon>
        <taxon>Bacillati</taxon>
        <taxon>Bacillota</taxon>
        <taxon>Bacilli</taxon>
        <taxon>Bacillales</taxon>
        <taxon>Paenibacillaceae</taxon>
        <taxon>Paenibacillus</taxon>
    </lineage>
</organism>
<accession>A0A172THR8</accession>
<evidence type="ECO:0000313" key="3">
    <source>
        <dbReference type="Proteomes" id="UP000076927"/>
    </source>
</evidence>
<dbReference type="PATRIC" id="fig|1178515.4.peg.1940"/>
<dbReference type="OrthoDB" id="2625319at2"/>
<keyword evidence="3" id="KW-1185">Reference proteome</keyword>
<evidence type="ECO:0000256" key="1">
    <source>
        <dbReference type="SAM" id="Coils"/>
    </source>
</evidence>
<dbReference type="Proteomes" id="UP000076927">
    <property type="component" value="Chromosome"/>
</dbReference>
<dbReference type="RefSeq" id="WP_068606060.1">
    <property type="nucleotide sequence ID" value="NZ_CP011388.1"/>
</dbReference>
<proteinExistence type="predicted"/>
<dbReference type="EMBL" id="CP011388">
    <property type="protein sequence ID" value="ANE46506.1"/>
    <property type="molecule type" value="Genomic_DNA"/>
</dbReference>
<feature type="coiled-coil region" evidence="1">
    <location>
        <begin position="64"/>
        <end position="95"/>
    </location>
</feature>
<dbReference type="KEGG" id="pswu:SY83_09695"/>
<dbReference type="STRING" id="1178515.SY83_09695"/>